<reference evidence="5 7" key="1">
    <citation type="submission" date="2014-03" db="EMBL/GenBank/DDBJ databases">
        <authorList>
            <person name="Casaregola S."/>
        </authorList>
    </citation>
    <scope>NUCLEOTIDE SEQUENCE [LARGE SCALE GENOMIC DNA]</scope>
    <source>
        <strain evidence="5 7">CLIB 918</strain>
    </source>
</reference>
<dbReference type="GO" id="GO:0005634">
    <property type="term" value="C:nucleus"/>
    <property type="evidence" value="ECO:0007669"/>
    <property type="project" value="UniProtKB-SubCell"/>
</dbReference>
<dbReference type="InterPro" id="IPR019734">
    <property type="entry name" value="TPR_rpt"/>
</dbReference>
<name>A0A0J9X9I8_GEOCN</name>
<feature type="repeat" description="TPR" evidence="3">
    <location>
        <begin position="366"/>
        <end position="399"/>
    </location>
</feature>
<accession>A0A0J9X9I8</accession>
<dbReference type="PANTHER" id="PTHR14017:SF1">
    <property type="entry name" value="LD02225P"/>
    <property type="match status" value="1"/>
</dbReference>
<keyword evidence="3" id="KW-0802">TPR repeat</keyword>
<feature type="compositionally biased region" description="Polar residues" evidence="4">
    <location>
        <begin position="1"/>
        <end position="16"/>
    </location>
</feature>
<dbReference type="STRING" id="1173061.A0A0J9X9I8"/>
<dbReference type="GO" id="GO:0010468">
    <property type="term" value="P:regulation of gene expression"/>
    <property type="evidence" value="ECO:0007669"/>
    <property type="project" value="TreeGrafter"/>
</dbReference>
<feature type="repeat" description="TPR" evidence="3">
    <location>
        <begin position="104"/>
        <end position="137"/>
    </location>
</feature>
<feature type="repeat" description="TPR" evidence="3">
    <location>
        <begin position="70"/>
        <end position="103"/>
    </location>
</feature>
<feature type="repeat" description="TPR" evidence="3">
    <location>
        <begin position="332"/>
        <end position="365"/>
    </location>
</feature>
<dbReference type="AlphaFoldDB" id="A0A0J9X9I8"/>
<dbReference type="InterPro" id="IPR051630">
    <property type="entry name" value="Corepressor-Demethylase"/>
</dbReference>
<dbReference type="GO" id="GO:0000978">
    <property type="term" value="F:RNA polymerase II cis-regulatory region sequence-specific DNA binding"/>
    <property type="evidence" value="ECO:0007669"/>
    <property type="project" value="TreeGrafter"/>
</dbReference>
<evidence type="ECO:0000256" key="4">
    <source>
        <dbReference type="SAM" id="MobiDB-lite"/>
    </source>
</evidence>
<evidence type="ECO:0000313" key="5">
    <source>
        <dbReference type="EMBL" id="CDO53467.1"/>
    </source>
</evidence>
<keyword evidence="2" id="KW-0539">Nucleus</keyword>
<evidence type="ECO:0000256" key="3">
    <source>
        <dbReference type="PROSITE-ProRule" id="PRU00339"/>
    </source>
</evidence>
<evidence type="ECO:0000256" key="1">
    <source>
        <dbReference type="ARBA" id="ARBA00004123"/>
    </source>
</evidence>
<reference evidence="6" key="2">
    <citation type="journal article" date="2020" name="Front. Microbiol.">
        <title>Phenotypic and Genetic Characterization of the Cheese Ripening Yeast Geotrichum candidum.</title>
        <authorList>
            <person name="Perkins V."/>
            <person name="Vignola S."/>
            <person name="Lessard M.H."/>
            <person name="Plante P.L."/>
            <person name="Corbeil J."/>
            <person name="Dugat-Bony E."/>
            <person name="Frenette M."/>
            <person name="Labrie S."/>
        </authorList>
    </citation>
    <scope>NUCLEOTIDE SEQUENCE</scope>
    <source>
        <strain evidence="6">LMA-70</strain>
    </source>
</reference>
<keyword evidence="7" id="KW-1185">Reference proteome</keyword>
<dbReference type="GO" id="GO:0031490">
    <property type="term" value="F:chromatin DNA binding"/>
    <property type="evidence" value="ECO:0007669"/>
    <property type="project" value="TreeGrafter"/>
</dbReference>
<dbReference type="Proteomes" id="UP000750522">
    <property type="component" value="Unassembled WGS sequence"/>
</dbReference>
<feature type="region of interest" description="Disordered" evidence="4">
    <location>
        <begin position="449"/>
        <end position="522"/>
    </location>
</feature>
<dbReference type="Proteomes" id="UP000242525">
    <property type="component" value="Unassembled WGS sequence"/>
</dbReference>
<dbReference type="Gene3D" id="1.25.40.10">
    <property type="entry name" value="Tetratricopeptide repeat domain"/>
    <property type="match status" value="3"/>
</dbReference>
<feature type="compositionally biased region" description="Low complexity" evidence="4">
    <location>
        <begin position="501"/>
        <end position="511"/>
    </location>
</feature>
<gene>
    <name evidence="5" type="ORF">BN980_GECA05s02177g</name>
    <name evidence="6" type="ORF">DV451_000976</name>
</gene>
<organism evidence="5 7">
    <name type="scientific">Geotrichum candidum</name>
    <name type="common">Oospora lactis</name>
    <name type="synonym">Dipodascus geotrichum</name>
    <dbReference type="NCBI Taxonomy" id="1173061"/>
    <lineage>
        <taxon>Eukaryota</taxon>
        <taxon>Fungi</taxon>
        <taxon>Dikarya</taxon>
        <taxon>Ascomycota</taxon>
        <taxon>Saccharomycotina</taxon>
        <taxon>Dipodascomycetes</taxon>
        <taxon>Dipodascales</taxon>
        <taxon>Dipodascaceae</taxon>
        <taxon>Geotrichum</taxon>
    </lineage>
</organism>
<dbReference type="PANTHER" id="PTHR14017">
    <property type="entry name" value="LYSINE-SPECIFIC DEMETHYLASE"/>
    <property type="match status" value="1"/>
</dbReference>
<dbReference type="EMBL" id="CCBN010000005">
    <property type="protein sequence ID" value="CDO53467.1"/>
    <property type="molecule type" value="Genomic_DNA"/>
</dbReference>
<sequence length="522" mass="59078">MISQQSPNFRQSTPLSPASPGNAKPTKRRRREDTAPKKKKQQKTTEEAVDNKLISLSEDSVAKNLDNSTIQTWCALGSLANSMQMYDRAIELYEMALKKNSKCLEALIGIAEQYRDKEDFQKAIEYYQNALSVDKSVGSTWEALAHCYLMTDNLPDSYAAYQQALQLLEDPNVPKLWYGIAILYDRYATYDLAKEAFQRVLTIDPTYDKKSDIHFRLGIIYKHEQNYQLALENFRMILHTPPAPLSEVDIWFQIGHIYEVLEDYPAAQQAYEHILKENPAHAKVLQQLGWLHYQQYMKNTQRQLGSVKEQETHLELAISQLSQSLDYEPTDGYTWYLLGRSLMQQDRHSQAYAAYQQAVYRDSQNPRFWCSIGILYFRIAQYRDALDAYTRAIRLAPDSLPEVWYNAAILYEVSNNQIQDAVAAVENAVQADPSNPIYSAHLRALHAQRSSGVTDSKSVIPEELRIPREPSVPVDRPLPPPQSTSPGATRKPTHPPPGAPRPSSGSAPSSAFVPIAPAPAGV</sequence>
<protein>
    <submittedName>
        <fullName evidence="5">Uncharacterized protein</fullName>
    </submittedName>
</protein>
<evidence type="ECO:0000313" key="7">
    <source>
        <dbReference type="Proteomes" id="UP000242525"/>
    </source>
</evidence>
<evidence type="ECO:0000256" key="2">
    <source>
        <dbReference type="ARBA" id="ARBA00023242"/>
    </source>
</evidence>
<dbReference type="FunFam" id="1.25.40.10:FF:000403">
    <property type="entry name" value="General transcriptional repressor, putative"/>
    <property type="match status" value="1"/>
</dbReference>
<dbReference type="SUPFAM" id="SSF48452">
    <property type="entry name" value="TPR-like"/>
    <property type="match status" value="2"/>
</dbReference>
<dbReference type="EMBL" id="QQZK01000013">
    <property type="protein sequence ID" value="KAF5104100.1"/>
    <property type="molecule type" value="Genomic_DNA"/>
</dbReference>
<dbReference type="OrthoDB" id="418911at2759"/>
<feature type="repeat" description="TPR" evidence="3">
    <location>
        <begin position="211"/>
        <end position="244"/>
    </location>
</feature>
<proteinExistence type="predicted"/>
<comment type="subcellular location">
    <subcellularLocation>
        <location evidence="1">Nucleus</location>
    </subcellularLocation>
</comment>
<dbReference type="PROSITE" id="PS50293">
    <property type="entry name" value="TPR_REGION"/>
    <property type="match status" value="1"/>
</dbReference>
<reference evidence="6" key="3">
    <citation type="submission" date="2020-01" db="EMBL/GenBank/DDBJ databases">
        <authorList>
            <person name="Perkins V."/>
            <person name="Lessard M.-H."/>
            <person name="Dugat-Bony E."/>
            <person name="Frenette M."/>
            <person name="Labrie S."/>
        </authorList>
    </citation>
    <scope>NUCLEOTIDE SEQUENCE</scope>
    <source>
        <strain evidence="6">LMA-70</strain>
    </source>
</reference>
<feature type="repeat" description="TPR" evidence="3">
    <location>
        <begin position="174"/>
        <end position="207"/>
    </location>
</feature>
<evidence type="ECO:0000313" key="6">
    <source>
        <dbReference type="EMBL" id="KAF5104100.1"/>
    </source>
</evidence>
<dbReference type="Pfam" id="PF13181">
    <property type="entry name" value="TPR_8"/>
    <property type="match status" value="2"/>
</dbReference>
<comment type="caution">
    <text evidence="5">The sequence shown here is derived from an EMBL/GenBank/DDBJ whole genome shotgun (WGS) entry which is preliminary data.</text>
</comment>
<dbReference type="Pfam" id="PF13432">
    <property type="entry name" value="TPR_16"/>
    <property type="match status" value="3"/>
</dbReference>
<feature type="region of interest" description="Disordered" evidence="4">
    <location>
        <begin position="1"/>
        <end position="48"/>
    </location>
</feature>
<feature type="repeat" description="TPR" evidence="3">
    <location>
        <begin position="248"/>
        <end position="281"/>
    </location>
</feature>
<dbReference type="PROSITE" id="PS50005">
    <property type="entry name" value="TPR"/>
    <property type="match status" value="7"/>
</dbReference>
<dbReference type="SMART" id="SM00028">
    <property type="entry name" value="TPR"/>
    <property type="match status" value="9"/>
</dbReference>
<dbReference type="InterPro" id="IPR011990">
    <property type="entry name" value="TPR-like_helical_dom_sf"/>
</dbReference>